<dbReference type="AlphaFoldDB" id="A0A8S0VTV5"/>
<reference evidence="1 2" key="1">
    <citation type="submission" date="2020-01" db="EMBL/GenBank/DDBJ databases">
        <authorList>
            <person name="Gupta K D."/>
        </authorList>
    </citation>
    <scope>NUCLEOTIDE SEQUENCE [LARGE SCALE GENOMIC DNA]</scope>
</reference>
<name>A0A8S0VTV5_CYCAE</name>
<protein>
    <submittedName>
        <fullName evidence="1">Uncharacterized protein</fullName>
    </submittedName>
</protein>
<evidence type="ECO:0000313" key="1">
    <source>
        <dbReference type="EMBL" id="CAA7269139.1"/>
    </source>
</evidence>
<dbReference type="Proteomes" id="UP000467700">
    <property type="component" value="Unassembled WGS sequence"/>
</dbReference>
<gene>
    <name evidence="1" type="ORF">AAE3_LOCUS11444</name>
</gene>
<proteinExistence type="predicted"/>
<comment type="caution">
    <text evidence="1">The sequence shown here is derived from an EMBL/GenBank/DDBJ whole genome shotgun (WGS) entry which is preliminary data.</text>
</comment>
<organism evidence="1 2">
    <name type="scientific">Cyclocybe aegerita</name>
    <name type="common">Black poplar mushroom</name>
    <name type="synonym">Agrocybe aegerita</name>
    <dbReference type="NCBI Taxonomy" id="1973307"/>
    <lineage>
        <taxon>Eukaryota</taxon>
        <taxon>Fungi</taxon>
        <taxon>Dikarya</taxon>
        <taxon>Basidiomycota</taxon>
        <taxon>Agaricomycotina</taxon>
        <taxon>Agaricomycetes</taxon>
        <taxon>Agaricomycetidae</taxon>
        <taxon>Agaricales</taxon>
        <taxon>Agaricineae</taxon>
        <taxon>Bolbitiaceae</taxon>
        <taxon>Cyclocybe</taxon>
    </lineage>
</organism>
<sequence>MPTTAGTIYDSPESGWVTAWTSALLVDPISREIIASRLNDLLSGRIVNSVQGVPRGQDKAVMIGEFIQCMRFDSRPAAFDDLWHALFDVAKTHGWTKVVRNDTYYWTEQWLLNTAWDAPDYEGEEMEEGLGYDNAWIMCAMGDARLFALGYGYSPFAWNALLDGLGLGDEAESDSMRIGACAQLLGAGNRIKLFRSGGGNEKPTPGFAGRYLDARPKKERSEWEKGGQIDWTSFLKALVDQQQRADPKTAALLKLTHDHLIAGKPDLTSAEVAEIIWPTPKEEK</sequence>
<accession>A0A8S0VTV5</accession>
<keyword evidence="2" id="KW-1185">Reference proteome</keyword>
<dbReference type="OrthoDB" id="2967766at2759"/>
<dbReference type="EMBL" id="CACVBS010000075">
    <property type="protein sequence ID" value="CAA7269139.1"/>
    <property type="molecule type" value="Genomic_DNA"/>
</dbReference>
<evidence type="ECO:0000313" key="2">
    <source>
        <dbReference type="Proteomes" id="UP000467700"/>
    </source>
</evidence>